<feature type="compositionally biased region" description="Basic and acidic residues" evidence="1">
    <location>
        <begin position="260"/>
        <end position="271"/>
    </location>
</feature>
<protein>
    <submittedName>
        <fullName evidence="2">Uncharacterized protein</fullName>
    </submittedName>
</protein>
<dbReference type="AlphaFoldDB" id="A0A9N9KVX8"/>
<evidence type="ECO:0000256" key="1">
    <source>
        <dbReference type="SAM" id="MobiDB-lite"/>
    </source>
</evidence>
<feature type="compositionally biased region" description="Low complexity" evidence="1">
    <location>
        <begin position="128"/>
        <end position="139"/>
    </location>
</feature>
<feature type="compositionally biased region" description="Low complexity" evidence="1">
    <location>
        <begin position="66"/>
        <end position="76"/>
    </location>
</feature>
<feature type="region of interest" description="Disordered" evidence="1">
    <location>
        <begin position="319"/>
        <end position="356"/>
    </location>
</feature>
<dbReference type="EMBL" id="CAJVRL010000058">
    <property type="protein sequence ID" value="CAG8954854.1"/>
    <property type="molecule type" value="Genomic_DNA"/>
</dbReference>
<feature type="region of interest" description="Disordered" evidence="1">
    <location>
        <begin position="228"/>
        <end position="271"/>
    </location>
</feature>
<evidence type="ECO:0000313" key="3">
    <source>
        <dbReference type="Proteomes" id="UP000696280"/>
    </source>
</evidence>
<feature type="compositionally biased region" description="Acidic residues" evidence="1">
    <location>
        <begin position="239"/>
        <end position="259"/>
    </location>
</feature>
<feature type="region of interest" description="Disordered" evidence="1">
    <location>
        <begin position="33"/>
        <end position="76"/>
    </location>
</feature>
<feature type="region of interest" description="Disordered" evidence="1">
    <location>
        <begin position="177"/>
        <end position="210"/>
    </location>
</feature>
<dbReference type="OrthoDB" id="10463961at2759"/>
<feature type="region of interest" description="Disordered" evidence="1">
    <location>
        <begin position="121"/>
        <end position="153"/>
    </location>
</feature>
<dbReference type="Proteomes" id="UP000696280">
    <property type="component" value="Unassembled WGS sequence"/>
</dbReference>
<feature type="compositionally biased region" description="Pro residues" evidence="1">
    <location>
        <begin position="43"/>
        <end position="52"/>
    </location>
</feature>
<comment type="caution">
    <text evidence="2">The sequence shown here is derived from an EMBL/GenBank/DDBJ whole genome shotgun (WGS) entry which is preliminary data.</text>
</comment>
<sequence length="356" mass="38973">MKTQKNPDHTTWYLKQEAVHYGNLLIGEDVGDGFQQTKAAPPLLIPSSPPSPNQLVSPLSSPKGDVSSPVSPISPTSLISPVLPAPLSTPPPSPTLTDFHPTSCKQEIIQMDSTEFAIKGNEASPEVSTSSTGTASASSELALFDSSPSDEENDEAYADITLDELLQIENTVNVAATTDGVDDTEDTHLPRNSVYSVRQEPGGSSSMIQTPTDLTEIKDTKTYAIVASTGQAENRSEDGTEALDDDYDSEDSETTTEETEEKRRAEDRDKDHYEMVMAGFKYKEVMVTEGELKLFKIPSLARYRAKRFSPLRICWILPSSSDDTYDSDDEITSDEWDEMDMSEEEGEVELGPSPEL</sequence>
<name>A0A9N9KVX8_9HELO</name>
<evidence type="ECO:0000313" key="2">
    <source>
        <dbReference type="EMBL" id="CAG8954854.1"/>
    </source>
</evidence>
<organism evidence="2 3">
    <name type="scientific">Hymenoscyphus fraxineus</name>
    <dbReference type="NCBI Taxonomy" id="746836"/>
    <lineage>
        <taxon>Eukaryota</taxon>
        <taxon>Fungi</taxon>
        <taxon>Dikarya</taxon>
        <taxon>Ascomycota</taxon>
        <taxon>Pezizomycotina</taxon>
        <taxon>Leotiomycetes</taxon>
        <taxon>Helotiales</taxon>
        <taxon>Helotiaceae</taxon>
        <taxon>Hymenoscyphus</taxon>
    </lineage>
</organism>
<feature type="compositionally biased region" description="Acidic residues" evidence="1">
    <location>
        <begin position="323"/>
        <end position="348"/>
    </location>
</feature>
<accession>A0A9N9KVX8</accession>
<gene>
    <name evidence="2" type="ORF">HYFRA_00008540</name>
</gene>
<reference evidence="2" key="1">
    <citation type="submission" date="2021-07" db="EMBL/GenBank/DDBJ databases">
        <authorList>
            <person name="Durling M."/>
        </authorList>
    </citation>
    <scope>NUCLEOTIDE SEQUENCE</scope>
</reference>
<proteinExistence type="predicted"/>
<keyword evidence="3" id="KW-1185">Reference proteome</keyword>